<dbReference type="Pfam" id="PF00271">
    <property type="entry name" value="Helicase_C"/>
    <property type="match status" value="1"/>
</dbReference>
<feature type="chain" id="PRO_5030588192" description="RNA helicase" evidence="6">
    <location>
        <begin position="26"/>
        <end position="551"/>
    </location>
</feature>
<evidence type="ECO:0008006" key="10">
    <source>
        <dbReference type="Google" id="ProtNLM"/>
    </source>
</evidence>
<feature type="signal peptide" evidence="6">
    <location>
        <begin position="1"/>
        <end position="25"/>
    </location>
</feature>
<dbReference type="GO" id="GO:0003676">
    <property type="term" value="F:nucleic acid binding"/>
    <property type="evidence" value="ECO:0007669"/>
    <property type="project" value="InterPro"/>
</dbReference>
<keyword evidence="3" id="KW-0347">Helicase</keyword>
<dbReference type="PROSITE" id="PS51194">
    <property type="entry name" value="HELICASE_CTER"/>
    <property type="match status" value="1"/>
</dbReference>
<keyword evidence="4" id="KW-0067">ATP-binding</keyword>
<dbReference type="InterPro" id="IPR044742">
    <property type="entry name" value="DEAD/DEAH_RhlB"/>
</dbReference>
<keyword evidence="1" id="KW-0547">Nucleotide-binding</keyword>
<evidence type="ECO:0000313" key="9">
    <source>
        <dbReference type="EMBL" id="CAD9865747.1"/>
    </source>
</evidence>
<dbReference type="EMBL" id="HBHR01014451">
    <property type="protein sequence ID" value="CAD9865747.1"/>
    <property type="molecule type" value="Transcribed_RNA"/>
</dbReference>
<dbReference type="CDD" id="cd18787">
    <property type="entry name" value="SF2_C_DEAD"/>
    <property type="match status" value="1"/>
</dbReference>
<dbReference type="GO" id="GO:0016787">
    <property type="term" value="F:hydrolase activity"/>
    <property type="evidence" value="ECO:0007669"/>
    <property type="project" value="UniProtKB-KW"/>
</dbReference>
<evidence type="ECO:0000259" key="8">
    <source>
        <dbReference type="PROSITE" id="PS51194"/>
    </source>
</evidence>
<dbReference type="InterPro" id="IPR011545">
    <property type="entry name" value="DEAD/DEAH_box_helicase_dom"/>
</dbReference>
<dbReference type="CDD" id="cd00268">
    <property type="entry name" value="DEADc"/>
    <property type="match status" value="1"/>
</dbReference>
<evidence type="ECO:0000256" key="1">
    <source>
        <dbReference type="ARBA" id="ARBA00022741"/>
    </source>
</evidence>
<dbReference type="SUPFAM" id="SSF52540">
    <property type="entry name" value="P-loop containing nucleoside triphosphate hydrolases"/>
    <property type="match status" value="1"/>
</dbReference>
<dbReference type="SMART" id="SM00487">
    <property type="entry name" value="DEXDc"/>
    <property type="match status" value="1"/>
</dbReference>
<dbReference type="GO" id="GO:0004386">
    <property type="term" value="F:helicase activity"/>
    <property type="evidence" value="ECO:0007669"/>
    <property type="project" value="UniProtKB-KW"/>
</dbReference>
<dbReference type="InterPro" id="IPR027417">
    <property type="entry name" value="P-loop_NTPase"/>
</dbReference>
<keyword evidence="2" id="KW-0378">Hydrolase</keyword>
<sequence>MFRLNRNTRQFWIGMAFAFLAKTFSYEAAKVCGFSGRQFHLHGPLFNRLGDRSFGILRPSVESNRPVMVADVPRRRKFKKWEDSPVVNTRESRFEKSGKKGNRQNKAPIRQRFAQAAQRVAPGAGNRVLDKSIRVGALDPEQFFYSKKALEEIGVDKEAEEALAQMGVTRPSKIQSLAYRTVLSGDSCLLADQTGSGKTLAYLLPIMQRLREEEQHFGDAARAQPGKPRVIILAPTAELAVQVHQVVKGLSAQIKLTSMCFTGQQYDPRQQARLLQKQGLDIVVATPGRLNSLLERGALDLSSTTSIVLDEVDVLYLEENFNLNQVGVNAPMNTQFVFVTATLPELVVEQVKEEFPDIKTILGPGLHRVSPNLDQVIVDCSGPWGEKHTEDSGFRHKREALTELLATVPAQRTLVFCNTIENCRKVENAVQRWNKKGQKALVLAHHNAIDPERRGKHLRSFMRPNSLLPMILICTDRASRGMDFDTADVEHVILFDFPRDPSEYMRRVGRTARAGRTGRVTSLVFGRQLGMARDIIRANREGERLQPIPKK</sequence>
<feature type="region of interest" description="Disordered" evidence="5">
    <location>
        <begin position="89"/>
        <end position="108"/>
    </location>
</feature>
<protein>
    <recommendedName>
        <fullName evidence="10">RNA helicase</fullName>
    </recommendedName>
</protein>
<evidence type="ECO:0000256" key="5">
    <source>
        <dbReference type="SAM" id="MobiDB-lite"/>
    </source>
</evidence>
<dbReference type="PROSITE" id="PS51192">
    <property type="entry name" value="HELICASE_ATP_BIND_1"/>
    <property type="match status" value="1"/>
</dbReference>
<dbReference type="PANTHER" id="PTHR47960">
    <property type="entry name" value="DEAD-BOX ATP-DEPENDENT RNA HELICASE 50"/>
    <property type="match status" value="1"/>
</dbReference>
<dbReference type="SMART" id="SM00490">
    <property type="entry name" value="HELICc"/>
    <property type="match status" value="1"/>
</dbReference>
<feature type="domain" description="Helicase ATP-binding" evidence="7">
    <location>
        <begin position="179"/>
        <end position="361"/>
    </location>
</feature>
<evidence type="ECO:0000256" key="6">
    <source>
        <dbReference type="SAM" id="SignalP"/>
    </source>
</evidence>
<name>A0A7S2V2H4_9STRA</name>
<dbReference type="GO" id="GO:0005524">
    <property type="term" value="F:ATP binding"/>
    <property type="evidence" value="ECO:0007669"/>
    <property type="project" value="UniProtKB-KW"/>
</dbReference>
<evidence type="ECO:0000256" key="3">
    <source>
        <dbReference type="ARBA" id="ARBA00022806"/>
    </source>
</evidence>
<dbReference type="Gene3D" id="3.40.50.300">
    <property type="entry name" value="P-loop containing nucleotide triphosphate hydrolases"/>
    <property type="match status" value="2"/>
</dbReference>
<evidence type="ECO:0000256" key="4">
    <source>
        <dbReference type="ARBA" id="ARBA00022840"/>
    </source>
</evidence>
<evidence type="ECO:0000256" key="2">
    <source>
        <dbReference type="ARBA" id="ARBA00022801"/>
    </source>
</evidence>
<proteinExistence type="predicted"/>
<evidence type="ECO:0000259" key="7">
    <source>
        <dbReference type="PROSITE" id="PS51192"/>
    </source>
</evidence>
<feature type="domain" description="Helicase C-terminal" evidence="8">
    <location>
        <begin position="400"/>
        <end position="551"/>
    </location>
</feature>
<keyword evidence="6" id="KW-0732">Signal</keyword>
<accession>A0A7S2V2H4</accession>
<organism evidence="9">
    <name type="scientific">Fibrocapsa japonica</name>
    <dbReference type="NCBI Taxonomy" id="94617"/>
    <lineage>
        <taxon>Eukaryota</taxon>
        <taxon>Sar</taxon>
        <taxon>Stramenopiles</taxon>
        <taxon>Ochrophyta</taxon>
        <taxon>Raphidophyceae</taxon>
        <taxon>Chattonellales</taxon>
        <taxon>Chattonellaceae</taxon>
        <taxon>Fibrocapsa</taxon>
    </lineage>
</organism>
<dbReference type="InterPro" id="IPR001650">
    <property type="entry name" value="Helicase_C-like"/>
</dbReference>
<reference evidence="9" key="1">
    <citation type="submission" date="2021-01" db="EMBL/GenBank/DDBJ databases">
        <authorList>
            <person name="Corre E."/>
            <person name="Pelletier E."/>
            <person name="Niang G."/>
            <person name="Scheremetjew M."/>
            <person name="Finn R."/>
            <person name="Kale V."/>
            <person name="Holt S."/>
            <person name="Cochrane G."/>
            <person name="Meng A."/>
            <person name="Brown T."/>
            <person name="Cohen L."/>
        </authorList>
    </citation>
    <scope>NUCLEOTIDE SEQUENCE</scope>
    <source>
        <strain evidence="9">CCMP1661</strain>
    </source>
</reference>
<gene>
    <name evidence="9" type="ORF">FJAP1339_LOCUS7165</name>
</gene>
<dbReference type="Pfam" id="PF00270">
    <property type="entry name" value="DEAD"/>
    <property type="match status" value="1"/>
</dbReference>
<dbReference type="InterPro" id="IPR014001">
    <property type="entry name" value="Helicase_ATP-bd"/>
</dbReference>
<dbReference type="AlphaFoldDB" id="A0A7S2V2H4"/>